<dbReference type="PANTHER" id="PTHR33973">
    <property type="entry name" value="OS07G0153300 PROTEIN"/>
    <property type="match status" value="1"/>
</dbReference>
<dbReference type="AlphaFoldDB" id="A0A1G9FD86"/>
<dbReference type="Pfam" id="PF07103">
    <property type="entry name" value="DUF1365"/>
    <property type="match status" value="1"/>
</dbReference>
<name>A0A1G9FD86_ACTMZ</name>
<dbReference type="Proteomes" id="UP000199213">
    <property type="component" value="Unassembled WGS sequence"/>
</dbReference>
<protein>
    <recommendedName>
        <fullName evidence="3">DUF1365 domain-containing protein</fullName>
    </recommendedName>
</protein>
<evidence type="ECO:0000313" key="1">
    <source>
        <dbReference type="EMBL" id="SDK86163.1"/>
    </source>
</evidence>
<gene>
    <name evidence="1" type="ORF">SAMN04487820_114110</name>
</gene>
<reference evidence="2" key="1">
    <citation type="submission" date="2016-10" db="EMBL/GenBank/DDBJ databases">
        <authorList>
            <person name="Varghese N."/>
            <person name="Submissions S."/>
        </authorList>
    </citation>
    <scope>NUCLEOTIDE SEQUENCE [LARGE SCALE GENOMIC DNA]</scope>
    <source>
        <strain evidence="2">DSM 45460</strain>
    </source>
</reference>
<dbReference type="RefSeq" id="WP_218120301.1">
    <property type="nucleotide sequence ID" value="NZ_FNFM01000014.1"/>
</dbReference>
<evidence type="ECO:0008006" key="3">
    <source>
        <dbReference type="Google" id="ProtNLM"/>
    </source>
</evidence>
<proteinExistence type="predicted"/>
<dbReference type="EMBL" id="FNFM01000014">
    <property type="protein sequence ID" value="SDK86163.1"/>
    <property type="molecule type" value="Genomic_DNA"/>
</dbReference>
<keyword evidence="2" id="KW-1185">Reference proteome</keyword>
<dbReference type="PANTHER" id="PTHR33973:SF4">
    <property type="entry name" value="OS07G0153300 PROTEIN"/>
    <property type="match status" value="1"/>
</dbReference>
<accession>A0A1G9FD86</accession>
<sequence>MSDPNSAALYDVTVGHTRHTEPNDGFRHRLYTWLVDLDDLPRLPLPLRPFARFEARDHLGSPHRTIRANLDNWLSRNGVDLEGGRVLMLAHARVLGYVFNPVTFYWCHRPDGELACVVAEVHNTYGERHCYLLRPDPHGYATVTKRFYVSPFLPQRGSYEMRLGYPGERVDVRVRLHDEAGKPLFTAEMHGRRVPAEPRRLARLLLGNPLVPQRVAAMIRAHGISLWLRGRSPNPRTPHVHQEGVR</sequence>
<evidence type="ECO:0000313" key="2">
    <source>
        <dbReference type="Proteomes" id="UP000199213"/>
    </source>
</evidence>
<dbReference type="InterPro" id="IPR010775">
    <property type="entry name" value="DUF1365"/>
</dbReference>
<organism evidence="1 2">
    <name type="scientific">Actinopolyspora mzabensis</name>
    <dbReference type="NCBI Taxonomy" id="995066"/>
    <lineage>
        <taxon>Bacteria</taxon>
        <taxon>Bacillati</taxon>
        <taxon>Actinomycetota</taxon>
        <taxon>Actinomycetes</taxon>
        <taxon>Actinopolysporales</taxon>
        <taxon>Actinopolysporaceae</taxon>
        <taxon>Actinopolyspora</taxon>
    </lineage>
</organism>